<dbReference type="AlphaFoldDB" id="A0A143PXH4"/>
<dbReference type="STRING" id="1855912.LuPra_06230"/>
<reference evidence="3" key="2">
    <citation type="submission" date="2016-04" db="EMBL/GenBank/DDBJ databases">
        <title>First Complete Genome Sequence of a Subdivision 6 Acidobacterium.</title>
        <authorList>
            <person name="Huang S."/>
            <person name="Vieira S."/>
            <person name="Bunk B."/>
            <person name="Riedel T."/>
            <person name="Sproeer C."/>
            <person name="Overmann J."/>
        </authorList>
    </citation>
    <scope>NUCLEOTIDE SEQUENCE [LARGE SCALE GENOMIC DNA]</scope>
    <source>
        <strain evidence="3">DSM 100886 HEG_-6_39</strain>
    </source>
</reference>
<keyword evidence="3" id="KW-1185">Reference proteome</keyword>
<dbReference type="Pfam" id="PF21814">
    <property type="entry name" value="DUF6883"/>
    <property type="match status" value="1"/>
</dbReference>
<dbReference type="EMBL" id="CP015136">
    <property type="protein sequence ID" value="AMY12946.1"/>
    <property type="molecule type" value="Genomic_DNA"/>
</dbReference>
<evidence type="ECO:0000259" key="1">
    <source>
        <dbReference type="Pfam" id="PF21814"/>
    </source>
</evidence>
<dbReference type="Proteomes" id="UP000076079">
    <property type="component" value="Chromosome"/>
</dbReference>
<evidence type="ECO:0000313" key="2">
    <source>
        <dbReference type="EMBL" id="AMY12946.1"/>
    </source>
</evidence>
<gene>
    <name evidence="2" type="ORF">LuPra_06230</name>
</gene>
<sequence>MRLPNAERALIDRTKLEGYLLSTAHPIGRFKARFFAALGFTADHWEVLEEALREQHLHQDAEAGVQDEQGQRFSIRAILRGPTGASEMMVSVWFMRTGEDHARFVTAYPGETK</sequence>
<dbReference type="InterPro" id="IPR049250">
    <property type="entry name" value="DUF6883"/>
</dbReference>
<reference evidence="2 3" key="1">
    <citation type="journal article" date="2016" name="Genome Announc.">
        <title>First Complete Genome Sequence of a Subdivision 6 Acidobacterium Strain.</title>
        <authorList>
            <person name="Huang S."/>
            <person name="Vieira S."/>
            <person name="Bunk B."/>
            <person name="Riedel T."/>
            <person name="Sproer C."/>
            <person name="Overmann J."/>
        </authorList>
    </citation>
    <scope>NUCLEOTIDE SEQUENCE [LARGE SCALE GENOMIC DNA]</scope>
    <source>
        <strain evidence="3">DSM 100886 HEG_-6_39</strain>
    </source>
</reference>
<feature type="domain" description="DUF6883" evidence="1">
    <location>
        <begin position="2"/>
        <end position="110"/>
    </location>
</feature>
<name>A0A143PXH4_LUTPR</name>
<dbReference type="RefSeq" id="WP_110174358.1">
    <property type="nucleotide sequence ID" value="NZ_CP015136.1"/>
</dbReference>
<evidence type="ECO:0000313" key="3">
    <source>
        <dbReference type="Proteomes" id="UP000076079"/>
    </source>
</evidence>
<dbReference type="KEGG" id="abac:LuPra_06230"/>
<dbReference type="OrthoDB" id="165404at2"/>
<organism evidence="2 3">
    <name type="scientific">Luteitalea pratensis</name>
    <dbReference type="NCBI Taxonomy" id="1855912"/>
    <lineage>
        <taxon>Bacteria</taxon>
        <taxon>Pseudomonadati</taxon>
        <taxon>Acidobacteriota</taxon>
        <taxon>Vicinamibacteria</taxon>
        <taxon>Vicinamibacterales</taxon>
        <taxon>Vicinamibacteraceae</taxon>
        <taxon>Luteitalea</taxon>
    </lineage>
</organism>
<protein>
    <recommendedName>
        <fullName evidence="1">DUF6883 domain-containing protein</fullName>
    </recommendedName>
</protein>
<proteinExistence type="predicted"/>
<accession>A0A143PXH4</accession>